<comment type="caution">
    <text evidence="1">The sequence shown here is derived from an EMBL/GenBank/DDBJ whole genome shotgun (WGS) entry which is preliminary data.</text>
</comment>
<organism evidence="1 2">
    <name type="scientific">Glycine soja</name>
    <name type="common">Wild soybean</name>
    <dbReference type="NCBI Taxonomy" id="3848"/>
    <lineage>
        <taxon>Eukaryota</taxon>
        <taxon>Viridiplantae</taxon>
        <taxon>Streptophyta</taxon>
        <taxon>Embryophyta</taxon>
        <taxon>Tracheophyta</taxon>
        <taxon>Spermatophyta</taxon>
        <taxon>Magnoliopsida</taxon>
        <taxon>eudicotyledons</taxon>
        <taxon>Gunneridae</taxon>
        <taxon>Pentapetalae</taxon>
        <taxon>rosids</taxon>
        <taxon>fabids</taxon>
        <taxon>Fabales</taxon>
        <taxon>Fabaceae</taxon>
        <taxon>Papilionoideae</taxon>
        <taxon>50 kb inversion clade</taxon>
        <taxon>NPAAA clade</taxon>
        <taxon>indigoferoid/millettioid clade</taxon>
        <taxon>Phaseoleae</taxon>
        <taxon>Glycine</taxon>
        <taxon>Glycine subgen. Soja</taxon>
    </lineage>
</organism>
<keyword evidence="2" id="KW-1185">Reference proteome</keyword>
<sequence length="173" mass="19387">MLVGKTIREDYYFILDKLQSRLASWKGRLLKKVGRITLAQLAILLVKAPQGKPSHVWKVICKAYSTLKDGFSVRIGNEASNVWFDNWTRTEPLCTKVVYDDIQGVDLTLSNLITGGKWNLDESVKGDPTNAGFGAIFKDLQAASELGLRIILLFLDSSYAIALVKNWCNHLEL</sequence>
<proteinExistence type="predicted"/>
<dbReference type="Proteomes" id="UP000289340">
    <property type="component" value="Chromosome 4"/>
</dbReference>
<dbReference type="AlphaFoldDB" id="A0A445L0U6"/>
<accession>A0A445L0U6</accession>
<evidence type="ECO:0000313" key="2">
    <source>
        <dbReference type="Proteomes" id="UP000289340"/>
    </source>
</evidence>
<reference evidence="1 2" key="1">
    <citation type="submission" date="2018-09" db="EMBL/GenBank/DDBJ databases">
        <title>A high-quality reference genome of wild soybean provides a powerful tool to mine soybean genomes.</title>
        <authorList>
            <person name="Xie M."/>
            <person name="Chung C.Y.L."/>
            <person name="Li M.-W."/>
            <person name="Wong F.-L."/>
            <person name="Chan T.-F."/>
            <person name="Lam H.-M."/>
        </authorList>
    </citation>
    <scope>NUCLEOTIDE SEQUENCE [LARGE SCALE GENOMIC DNA]</scope>
    <source>
        <strain evidence="2">cv. W05</strain>
        <tissue evidence="1">Hypocotyl of etiolated seedlings</tissue>
    </source>
</reference>
<protein>
    <submittedName>
        <fullName evidence="1">Uncharacterized protein</fullName>
    </submittedName>
</protein>
<dbReference type="EMBL" id="QZWG01000004">
    <property type="protein sequence ID" value="RZC16762.1"/>
    <property type="molecule type" value="Genomic_DNA"/>
</dbReference>
<name>A0A445L0U6_GLYSO</name>
<gene>
    <name evidence="1" type="ORF">D0Y65_009885</name>
</gene>
<evidence type="ECO:0000313" key="1">
    <source>
        <dbReference type="EMBL" id="RZC16762.1"/>
    </source>
</evidence>